<keyword evidence="2" id="KW-1185">Reference proteome</keyword>
<dbReference type="RefSeq" id="WP_394830621.1">
    <property type="nucleotide sequence ID" value="NZ_CP089929.1"/>
</dbReference>
<sequence length="419" mass="46880">MDLRIRSLDHLDARAITLPHGTEVVTRVDRVVPTTERRIPQGTIGRVSHTSGDDVDVTIVGIGVVRYARSELSPRRVGQALFAQRRAHAWEALEPCIVLDATVGSRAWGLADETSDEDHRGVFALPFSWTLGLVAPPEDLVSADGSATYWAAGKALRQALRADPNTLEMLFLPNARAVDPIGEWLLEAREAFVSVEIYGTFGRYALGQLRRLEQGLRLAEHRGAVLDWLRADPELTLDAVAAKLAAISTRAAPTEADRIHQAKEYVKQLYRSLFDQGLLEANEFTSLVRFAREESIHLDLPRELRPKNAYNLLRLLATATRWLREGQPVFEMEGALRERLLAIKRGLVPLQEVLAEADAMTPDLELAKRESKLPKRPDIARADSVLRRIGEELARRWVHQQDGPFGRHAPTAPEVVWNE</sequence>
<dbReference type="Proteomes" id="UP001374803">
    <property type="component" value="Chromosome"/>
</dbReference>
<dbReference type="PANTHER" id="PTHR34817:SF2">
    <property type="entry name" value="NUCLEOTIDYLTRANSFERASE"/>
    <property type="match status" value="1"/>
</dbReference>
<dbReference type="PANTHER" id="PTHR34817">
    <property type="entry name" value="NUCLEOTIDYLTRANSFERASE"/>
    <property type="match status" value="1"/>
</dbReference>
<proteinExistence type="predicted"/>
<accession>A0ABZ2KQT6</accession>
<dbReference type="EMBL" id="CP089983">
    <property type="protein sequence ID" value="WXB01014.1"/>
    <property type="molecule type" value="Genomic_DNA"/>
</dbReference>
<dbReference type="Pfam" id="PF10127">
    <property type="entry name" value="RlaP"/>
    <property type="match status" value="1"/>
</dbReference>
<evidence type="ECO:0000313" key="2">
    <source>
        <dbReference type="Proteomes" id="UP001374803"/>
    </source>
</evidence>
<dbReference type="InterPro" id="IPR018775">
    <property type="entry name" value="RlaP"/>
</dbReference>
<evidence type="ECO:0000313" key="1">
    <source>
        <dbReference type="EMBL" id="WXB01014.1"/>
    </source>
</evidence>
<name>A0ABZ2KQT6_9BACT</name>
<gene>
    <name evidence="1" type="ORF">LVJ94_29355</name>
</gene>
<organism evidence="1 2">
    <name type="scientific">Pendulispora rubella</name>
    <dbReference type="NCBI Taxonomy" id="2741070"/>
    <lineage>
        <taxon>Bacteria</taxon>
        <taxon>Pseudomonadati</taxon>
        <taxon>Myxococcota</taxon>
        <taxon>Myxococcia</taxon>
        <taxon>Myxococcales</taxon>
        <taxon>Sorangiineae</taxon>
        <taxon>Pendulisporaceae</taxon>
        <taxon>Pendulispora</taxon>
    </lineage>
</organism>
<reference evidence="1" key="1">
    <citation type="submission" date="2021-12" db="EMBL/GenBank/DDBJ databases">
        <title>Discovery of the Pendulisporaceae a myxobacterial family with distinct sporulation behavior and unique specialized metabolism.</title>
        <authorList>
            <person name="Garcia R."/>
            <person name="Popoff A."/>
            <person name="Bader C.D."/>
            <person name="Loehr J."/>
            <person name="Walesch S."/>
            <person name="Walt C."/>
            <person name="Boldt J."/>
            <person name="Bunk B."/>
            <person name="Haeckl F.J.F.P.J."/>
            <person name="Gunesch A.P."/>
            <person name="Birkelbach J."/>
            <person name="Nuebel U."/>
            <person name="Pietschmann T."/>
            <person name="Bach T."/>
            <person name="Mueller R."/>
        </authorList>
    </citation>
    <scope>NUCLEOTIDE SEQUENCE</scope>
    <source>
        <strain evidence="1">MSr11367</strain>
    </source>
</reference>
<protein>
    <submittedName>
        <fullName evidence="1">Nucleotidyltransferase domain-containing protein</fullName>
    </submittedName>
</protein>